<dbReference type="RefSeq" id="WP_184878331.1">
    <property type="nucleotide sequence ID" value="NZ_BOOV01000030.1"/>
</dbReference>
<proteinExistence type="predicted"/>
<comment type="caution">
    <text evidence="1">The sequence shown here is derived from an EMBL/GenBank/DDBJ whole genome shotgun (WGS) entry which is preliminary data.</text>
</comment>
<evidence type="ECO:0000313" key="1">
    <source>
        <dbReference type="EMBL" id="MBB4700277.1"/>
    </source>
</evidence>
<dbReference type="AlphaFoldDB" id="A0A7W7D4Q8"/>
<sequence>MLLSVGLSARDNGGANAIHLAPEIRENDVTGTVNLSPNVVTRGVGIPGEPDSFVYRSRTTIRTGLIPGQLYFVRTMHKVSGGTTADLQVRDVTVCPCPLGGNYAGQPVRALDFPPPQWAQDATSITNPTSTAHTAGTPAVSVTFIAPTSGRVLIIVGGGVGNSAGADRIFLSPEVRLTNAAGAVVLTPQVTNHGFASDNAASTTVYGSRESVLEASPPASSTSPG</sequence>
<evidence type="ECO:0000313" key="2">
    <source>
        <dbReference type="Proteomes" id="UP000542210"/>
    </source>
</evidence>
<accession>A0A7W7D4Q8</accession>
<protein>
    <submittedName>
        <fullName evidence="1">Uncharacterized protein</fullName>
    </submittedName>
</protein>
<name>A0A7W7D4Q8_9ACTN</name>
<gene>
    <name evidence="1" type="ORF">BJ982_001821</name>
</gene>
<organism evidence="1 2">
    <name type="scientific">Sphaerisporangium siamense</name>
    <dbReference type="NCBI Taxonomy" id="795645"/>
    <lineage>
        <taxon>Bacteria</taxon>
        <taxon>Bacillati</taxon>
        <taxon>Actinomycetota</taxon>
        <taxon>Actinomycetes</taxon>
        <taxon>Streptosporangiales</taxon>
        <taxon>Streptosporangiaceae</taxon>
        <taxon>Sphaerisporangium</taxon>
    </lineage>
</organism>
<keyword evidence="2" id="KW-1185">Reference proteome</keyword>
<dbReference type="Proteomes" id="UP000542210">
    <property type="component" value="Unassembled WGS sequence"/>
</dbReference>
<reference evidence="1 2" key="1">
    <citation type="submission" date="2020-08" db="EMBL/GenBank/DDBJ databases">
        <title>Sequencing the genomes of 1000 actinobacteria strains.</title>
        <authorList>
            <person name="Klenk H.-P."/>
        </authorList>
    </citation>
    <scope>NUCLEOTIDE SEQUENCE [LARGE SCALE GENOMIC DNA]</scope>
    <source>
        <strain evidence="1 2">DSM 45784</strain>
    </source>
</reference>
<dbReference type="EMBL" id="JACHND010000001">
    <property type="protein sequence ID" value="MBB4700277.1"/>
    <property type="molecule type" value="Genomic_DNA"/>
</dbReference>